<dbReference type="PANTHER" id="PTHR33178:SF5">
    <property type="entry name" value="EXPRESSED PROTEIN"/>
    <property type="match status" value="1"/>
</dbReference>
<evidence type="ECO:0000256" key="1">
    <source>
        <dbReference type="ARBA" id="ARBA00011738"/>
    </source>
</evidence>
<dbReference type="SMART" id="SM00886">
    <property type="entry name" value="Dabb"/>
    <property type="match status" value="2"/>
</dbReference>
<reference evidence="3 4" key="1">
    <citation type="journal article" date="2019" name="Nat. Plants">
        <title>Genome sequencing of Musa balbisiana reveals subgenome evolution and function divergence in polyploid bananas.</title>
        <authorList>
            <person name="Yao X."/>
        </authorList>
    </citation>
    <scope>NUCLEOTIDE SEQUENCE [LARGE SCALE GENOMIC DNA]</scope>
    <source>
        <strain evidence="4">cv. DH-PKW</strain>
        <tissue evidence="3">Leaves</tissue>
    </source>
</reference>
<dbReference type="InterPro" id="IPR011008">
    <property type="entry name" value="Dimeric_a/b-barrel"/>
</dbReference>
<dbReference type="InterPro" id="IPR044662">
    <property type="entry name" value="HS1/DABB1-like"/>
</dbReference>
<evidence type="ECO:0000313" key="3">
    <source>
        <dbReference type="EMBL" id="THU67253.1"/>
    </source>
</evidence>
<dbReference type="STRING" id="52838.A0A4S8JY56"/>
<dbReference type="Proteomes" id="UP000317650">
    <property type="component" value="Chromosome 5"/>
</dbReference>
<accession>A0A4S8JY56</accession>
<dbReference type="EMBL" id="PYDT01000003">
    <property type="protein sequence ID" value="THU67253.1"/>
    <property type="molecule type" value="Genomic_DNA"/>
</dbReference>
<gene>
    <name evidence="3" type="ORF">C4D60_Mb05t22720</name>
</gene>
<name>A0A4S8JY56_MUSBA</name>
<dbReference type="Pfam" id="PF07876">
    <property type="entry name" value="Dabb"/>
    <property type="match status" value="1"/>
</dbReference>
<feature type="domain" description="Stress-response A/B barrel" evidence="2">
    <location>
        <begin position="204"/>
        <end position="298"/>
    </location>
</feature>
<dbReference type="PROSITE" id="PS51502">
    <property type="entry name" value="S_R_A_B_BARREL"/>
    <property type="match status" value="2"/>
</dbReference>
<dbReference type="InterPro" id="IPR013097">
    <property type="entry name" value="Dabb"/>
</dbReference>
<evidence type="ECO:0000259" key="2">
    <source>
        <dbReference type="PROSITE" id="PS51502"/>
    </source>
</evidence>
<comment type="caution">
    <text evidence="3">The sequence shown here is derived from an EMBL/GenBank/DDBJ whole genome shotgun (WGS) entry which is preliminary data.</text>
</comment>
<comment type="subunit">
    <text evidence="1">Homodimer.</text>
</comment>
<sequence>MALCTPTLPVSPLHRTLASISPSGFFLSCARFLGLRTWGRSINVLRSPVGSRVSSKRWNSGIIYFSLSDDLDSGNRTSVDGYVKKRNIVEHILLLRAKENLSDVEEKNMLDYLYTSQYQMSGIIAISLGRIECRNLDNFTHAVYMRFQRKEDLAKFYSNSYYSRILKEHVTPYCYGSVSVNYESEVEDDIIPIFRRGEEFNYGVECMLLISISKTAPEHAVEDALASLWNLTLDFGSDIVQATQGCNLNVADSEYTHAAVIRFPSFEAFKIFTESPIYKDMWKLKFRSITRKALMLHFLVDPVGTELIGTAIHRIHRSQATKSRCMEHPGKATYRSIGQVEEKAKHAIKDVRNKAFSIYVERMATR</sequence>
<dbReference type="PANTHER" id="PTHR33178">
    <property type="match status" value="1"/>
</dbReference>
<keyword evidence="4" id="KW-1185">Reference proteome</keyword>
<evidence type="ECO:0000313" key="4">
    <source>
        <dbReference type="Proteomes" id="UP000317650"/>
    </source>
</evidence>
<feature type="domain" description="Stress-response A/B barrel" evidence="2">
    <location>
        <begin position="89"/>
        <end position="182"/>
    </location>
</feature>
<dbReference type="AlphaFoldDB" id="A0A4S8JY56"/>
<protein>
    <recommendedName>
        <fullName evidence="2">Stress-response A/B barrel domain-containing protein</fullName>
    </recommendedName>
</protein>
<proteinExistence type="predicted"/>
<dbReference type="SUPFAM" id="SSF54909">
    <property type="entry name" value="Dimeric alpha+beta barrel"/>
    <property type="match status" value="2"/>
</dbReference>
<organism evidence="3 4">
    <name type="scientific">Musa balbisiana</name>
    <name type="common">Banana</name>
    <dbReference type="NCBI Taxonomy" id="52838"/>
    <lineage>
        <taxon>Eukaryota</taxon>
        <taxon>Viridiplantae</taxon>
        <taxon>Streptophyta</taxon>
        <taxon>Embryophyta</taxon>
        <taxon>Tracheophyta</taxon>
        <taxon>Spermatophyta</taxon>
        <taxon>Magnoliopsida</taxon>
        <taxon>Liliopsida</taxon>
        <taxon>Zingiberales</taxon>
        <taxon>Musaceae</taxon>
        <taxon>Musa</taxon>
    </lineage>
</organism>
<dbReference type="Gene3D" id="3.30.70.100">
    <property type="match status" value="1"/>
</dbReference>